<proteinExistence type="predicted"/>
<dbReference type="Proteomes" id="UP000581189">
    <property type="component" value="Unassembled WGS sequence"/>
</dbReference>
<evidence type="ECO:0000313" key="3">
    <source>
        <dbReference type="Proteomes" id="UP000581189"/>
    </source>
</evidence>
<dbReference type="RefSeq" id="WP_182832050.1">
    <property type="nucleotide sequence ID" value="NZ_JACJFN010000001.1"/>
</dbReference>
<sequence length="52" mass="6137">MFLFFDFFAKALNSDAARPRDLAEERREASIVSRRVLQQRAHQPAQPLNRQH</sequence>
<feature type="region of interest" description="Disordered" evidence="1">
    <location>
        <begin position="33"/>
        <end position="52"/>
    </location>
</feature>
<comment type="caution">
    <text evidence="2">The sequence shown here is derived from an EMBL/GenBank/DDBJ whole genome shotgun (WGS) entry which is preliminary data.</text>
</comment>
<organism evidence="2 3">
    <name type="scientific">Aquipseudomonas guryensis</name>
    <dbReference type="NCBI Taxonomy" id="2759165"/>
    <lineage>
        <taxon>Bacteria</taxon>
        <taxon>Pseudomonadati</taxon>
        <taxon>Pseudomonadota</taxon>
        <taxon>Gammaproteobacteria</taxon>
        <taxon>Pseudomonadales</taxon>
        <taxon>Pseudomonadaceae</taxon>
        <taxon>Aquipseudomonas</taxon>
    </lineage>
</organism>
<dbReference type="EMBL" id="JACJFN010000001">
    <property type="protein sequence ID" value="MBB1517962.1"/>
    <property type="molecule type" value="Genomic_DNA"/>
</dbReference>
<accession>A0A7W4H367</accession>
<name>A0A7W4H367_9GAMM</name>
<gene>
    <name evidence="2" type="ORF">H3H45_01850</name>
</gene>
<reference evidence="2 3" key="1">
    <citation type="submission" date="2020-08" db="EMBL/GenBank/DDBJ databases">
        <authorList>
            <person name="Kim C.M."/>
        </authorList>
    </citation>
    <scope>NUCLEOTIDE SEQUENCE [LARGE SCALE GENOMIC DNA]</scope>
    <source>
        <strain evidence="2 3">SR9</strain>
    </source>
</reference>
<evidence type="ECO:0000256" key="1">
    <source>
        <dbReference type="SAM" id="MobiDB-lite"/>
    </source>
</evidence>
<dbReference type="AlphaFoldDB" id="A0A7W4H367"/>
<evidence type="ECO:0000313" key="2">
    <source>
        <dbReference type="EMBL" id="MBB1517962.1"/>
    </source>
</evidence>
<protein>
    <submittedName>
        <fullName evidence="2">Uncharacterized protein</fullName>
    </submittedName>
</protein>
<keyword evidence="3" id="KW-1185">Reference proteome</keyword>